<dbReference type="EMBL" id="GBRH01241301">
    <property type="protein sequence ID" value="JAD56594.1"/>
    <property type="molecule type" value="Transcribed_RNA"/>
</dbReference>
<reference evidence="1" key="1">
    <citation type="submission" date="2014-09" db="EMBL/GenBank/DDBJ databases">
        <authorList>
            <person name="Magalhaes I.L.F."/>
            <person name="Oliveira U."/>
            <person name="Santos F.R."/>
            <person name="Vidigal T.H.D.A."/>
            <person name="Brescovit A.D."/>
            <person name="Santos A.J."/>
        </authorList>
    </citation>
    <scope>NUCLEOTIDE SEQUENCE</scope>
    <source>
        <tissue evidence="1">Shoot tissue taken approximately 20 cm above the soil surface</tissue>
    </source>
</reference>
<name>A0A0A9AY20_ARUDO</name>
<proteinExistence type="predicted"/>
<sequence>MHTRSGVQDTTKRRKVEGNFDMFHTVGSISSKSIFNISRVNPCLLGKSLLSCSVF</sequence>
<organism evidence="1">
    <name type="scientific">Arundo donax</name>
    <name type="common">Giant reed</name>
    <name type="synonym">Donax arundinaceus</name>
    <dbReference type="NCBI Taxonomy" id="35708"/>
    <lineage>
        <taxon>Eukaryota</taxon>
        <taxon>Viridiplantae</taxon>
        <taxon>Streptophyta</taxon>
        <taxon>Embryophyta</taxon>
        <taxon>Tracheophyta</taxon>
        <taxon>Spermatophyta</taxon>
        <taxon>Magnoliopsida</taxon>
        <taxon>Liliopsida</taxon>
        <taxon>Poales</taxon>
        <taxon>Poaceae</taxon>
        <taxon>PACMAD clade</taxon>
        <taxon>Arundinoideae</taxon>
        <taxon>Arundineae</taxon>
        <taxon>Arundo</taxon>
    </lineage>
</organism>
<dbReference type="AlphaFoldDB" id="A0A0A9AY20"/>
<evidence type="ECO:0000313" key="1">
    <source>
        <dbReference type="EMBL" id="JAD56594.1"/>
    </source>
</evidence>
<accession>A0A0A9AY20</accession>
<protein>
    <submittedName>
        <fullName evidence="1">Uncharacterized protein</fullName>
    </submittedName>
</protein>
<reference evidence="1" key="2">
    <citation type="journal article" date="2015" name="Data Brief">
        <title>Shoot transcriptome of the giant reed, Arundo donax.</title>
        <authorList>
            <person name="Barrero R.A."/>
            <person name="Guerrero F.D."/>
            <person name="Moolhuijzen P."/>
            <person name="Goolsby J.A."/>
            <person name="Tidwell J."/>
            <person name="Bellgard S.E."/>
            <person name="Bellgard M.I."/>
        </authorList>
    </citation>
    <scope>NUCLEOTIDE SEQUENCE</scope>
    <source>
        <tissue evidence="1">Shoot tissue taken approximately 20 cm above the soil surface</tissue>
    </source>
</reference>